<dbReference type="Gene3D" id="3.40.50.620">
    <property type="entry name" value="HUPs"/>
    <property type="match status" value="1"/>
</dbReference>
<name>A0ABP9Z704_9FUNG</name>
<dbReference type="EMBL" id="BAABUK010000023">
    <property type="protein sequence ID" value="GAA5814869.1"/>
    <property type="molecule type" value="Genomic_DNA"/>
</dbReference>
<evidence type="ECO:0000313" key="2">
    <source>
        <dbReference type="EMBL" id="GAA5814869.1"/>
    </source>
</evidence>
<accession>A0ABP9Z704</accession>
<dbReference type="Proteomes" id="UP001473302">
    <property type="component" value="Unassembled WGS sequence"/>
</dbReference>
<feature type="domain" description="UspA" evidence="1">
    <location>
        <begin position="1"/>
        <end position="148"/>
    </location>
</feature>
<dbReference type="PANTHER" id="PTHR46100:SF4">
    <property type="entry name" value="USPA DOMAIN-CONTAINING PROTEIN"/>
    <property type="match status" value="1"/>
</dbReference>
<dbReference type="InterPro" id="IPR014729">
    <property type="entry name" value="Rossmann-like_a/b/a_fold"/>
</dbReference>
<dbReference type="Pfam" id="PF00582">
    <property type="entry name" value="Usp"/>
    <property type="match status" value="1"/>
</dbReference>
<dbReference type="PANTHER" id="PTHR46100">
    <property type="entry name" value="IMP2'P"/>
    <property type="match status" value="1"/>
</dbReference>
<dbReference type="SUPFAM" id="SSF52402">
    <property type="entry name" value="Adenine nucleotide alpha hydrolases-like"/>
    <property type="match status" value="1"/>
</dbReference>
<comment type="caution">
    <text evidence="2">The sequence shown here is derived from an EMBL/GenBank/DDBJ whole genome shotgun (WGS) entry which is preliminary data.</text>
</comment>
<gene>
    <name evidence="2" type="ORF">MFLAVUS_008372</name>
</gene>
<sequence length="148" mass="16970">MPRQIAFAIDPTSEEANKTIQWAIENFLKPNDEIHAIMVIELDSEFEFPDLPPTDTFDSIEKELTQEKVLAMESVTKKLSDAGFEVKQHIFKTYGTQAYDVLITYLDTETMDCLIMGSRNLSAWKRFFVGSFSDYVQSHVHCPVLIVK</sequence>
<reference evidence="2 3" key="1">
    <citation type="submission" date="2024-04" db="EMBL/GenBank/DDBJ databases">
        <title>genome sequences of Mucor flavus KT1a and Helicostylum pulchrum KT1b strains isolated from the surface of a dry-aged beef.</title>
        <authorList>
            <person name="Toyotome T."/>
            <person name="Hosono M."/>
            <person name="Torimaru M."/>
            <person name="Fukuda K."/>
            <person name="Mikami N."/>
        </authorList>
    </citation>
    <scope>NUCLEOTIDE SEQUENCE [LARGE SCALE GENOMIC DNA]</scope>
    <source>
        <strain evidence="2 3">KT1a</strain>
    </source>
</reference>
<protein>
    <recommendedName>
        <fullName evidence="1">UspA domain-containing protein</fullName>
    </recommendedName>
</protein>
<evidence type="ECO:0000259" key="1">
    <source>
        <dbReference type="Pfam" id="PF00582"/>
    </source>
</evidence>
<dbReference type="PRINTS" id="PR01438">
    <property type="entry name" value="UNVRSLSTRESS"/>
</dbReference>
<dbReference type="InterPro" id="IPR006016">
    <property type="entry name" value="UspA"/>
</dbReference>
<dbReference type="InterPro" id="IPR006015">
    <property type="entry name" value="Universal_stress_UspA"/>
</dbReference>
<evidence type="ECO:0000313" key="3">
    <source>
        <dbReference type="Proteomes" id="UP001473302"/>
    </source>
</evidence>
<proteinExistence type="predicted"/>
<keyword evidence="3" id="KW-1185">Reference proteome</keyword>
<organism evidence="2 3">
    <name type="scientific">Mucor flavus</name>
    <dbReference type="NCBI Taxonomy" id="439312"/>
    <lineage>
        <taxon>Eukaryota</taxon>
        <taxon>Fungi</taxon>
        <taxon>Fungi incertae sedis</taxon>
        <taxon>Mucoromycota</taxon>
        <taxon>Mucoromycotina</taxon>
        <taxon>Mucoromycetes</taxon>
        <taxon>Mucorales</taxon>
        <taxon>Mucorineae</taxon>
        <taxon>Mucoraceae</taxon>
        <taxon>Mucor</taxon>
    </lineage>
</organism>
<dbReference type="CDD" id="cd23659">
    <property type="entry name" value="USP_At3g01520-like"/>
    <property type="match status" value="1"/>
</dbReference>